<dbReference type="CDD" id="cd09024">
    <property type="entry name" value="Aldose_epim_lacX"/>
    <property type="match status" value="1"/>
</dbReference>
<dbReference type="GO" id="GO:0016853">
    <property type="term" value="F:isomerase activity"/>
    <property type="evidence" value="ECO:0007669"/>
    <property type="project" value="InterPro"/>
</dbReference>
<dbReference type="Pfam" id="PF01263">
    <property type="entry name" value="Aldose_epim"/>
    <property type="match status" value="1"/>
</dbReference>
<comment type="cofactor">
    <cofactor evidence="1">
        <name>Ca(2+)</name>
        <dbReference type="ChEBI" id="CHEBI:29108"/>
    </cofactor>
</comment>
<sequence>MAILENDFLKVTIRPQGAELTSIRSKKTGLEHLWQADPAVWNWHAPNLFPTVGESLNKELRVDDQSYPIERHGFARKSDFALLPSTATHAVFSLRSSKKTLTAYPYRFEFQVAYALDGPTLIVTYRVLNEDSKPVYFAVGGHPAFRVPLLPGEDYNDYYLEFDADATALDRHLISEDGYFTGQTRAVPLDGHKLHLTKDLFNEDALVFKNLQSRSVSLRSTKNPHVLTVAYPAFPYLGIWAKPAAPFVCIEPWLGCADTEGKPVPIEEKELIQFAAPGDTFEATFSIRIS</sequence>
<protein>
    <recommendedName>
        <fullName evidence="5">Aldose 1-epimerase</fullName>
    </recommendedName>
</protein>
<reference evidence="4" key="1">
    <citation type="submission" date="2020-02" db="EMBL/GenBank/DDBJ databases">
        <authorList>
            <person name="Meier V. D."/>
        </authorList>
    </citation>
    <scope>NUCLEOTIDE SEQUENCE</scope>
    <source>
        <strain evidence="4">AVDCRST_MAG56</strain>
    </source>
</reference>
<evidence type="ECO:0000256" key="3">
    <source>
        <dbReference type="ARBA" id="ARBA00022837"/>
    </source>
</evidence>
<dbReference type="InterPro" id="IPR011013">
    <property type="entry name" value="Gal_mutarotase_sf_dom"/>
</dbReference>
<evidence type="ECO:0000256" key="1">
    <source>
        <dbReference type="ARBA" id="ARBA00001913"/>
    </source>
</evidence>
<gene>
    <name evidence="4" type="ORF">AVDCRST_MAG56-8158</name>
</gene>
<dbReference type="InterPro" id="IPR008183">
    <property type="entry name" value="Aldose_1/G6P_1-epimerase"/>
</dbReference>
<dbReference type="PANTHER" id="PTHR11122:SF13">
    <property type="entry name" value="GLUCOSE-6-PHOSPHATE 1-EPIMERASE"/>
    <property type="match status" value="1"/>
</dbReference>
<dbReference type="GO" id="GO:0005975">
    <property type="term" value="P:carbohydrate metabolic process"/>
    <property type="evidence" value="ECO:0007669"/>
    <property type="project" value="InterPro"/>
</dbReference>
<dbReference type="EMBL" id="CADCTQ010000689">
    <property type="protein sequence ID" value="CAA9346271.1"/>
    <property type="molecule type" value="Genomic_DNA"/>
</dbReference>
<evidence type="ECO:0008006" key="5">
    <source>
        <dbReference type="Google" id="ProtNLM"/>
    </source>
</evidence>
<dbReference type="InterPro" id="IPR014718">
    <property type="entry name" value="GH-type_carb-bd"/>
</dbReference>
<organism evidence="4">
    <name type="scientific">uncultured Cytophagales bacterium</name>
    <dbReference type="NCBI Taxonomy" id="158755"/>
    <lineage>
        <taxon>Bacteria</taxon>
        <taxon>Pseudomonadati</taxon>
        <taxon>Bacteroidota</taxon>
        <taxon>Sphingobacteriia</taxon>
        <taxon>Sphingobacteriales</taxon>
        <taxon>environmental samples</taxon>
    </lineage>
</organism>
<dbReference type="Gene3D" id="2.70.98.10">
    <property type="match status" value="1"/>
</dbReference>
<evidence type="ECO:0000256" key="2">
    <source>
        <dbReference type="ARBA" id="ARBA00011245"/>
    </source>
</evidence>
<accession>A0A6J4M1G2</accession>
<evidence type="ECO:0000313" key="4">
    <source>
        <dbReference type="EMBL" id="CAA9346271.1"/>
    </source>
</evidence>
<dbReference type="AlphaFoldDB" id="A0A6J4M1G2"/>
<name>A0A6J4M1G2_9SPHI</name>
<dbReference type="PANTHER" id="PTHR11122">
    <property type="entry name" value="APOSPORY-ASSOCIATED PROTEIN C-RELATED"/>
    <property type="match status" value="1"/>
</dbReference>
<keyword evidence="3" id="KW-0106">Calcium</keyword>
<comment type="subunit">
    <text evidence="2">Monomer.</text>
</comment>
<dbReference type="InterPro" id="IPR037481">
    <property type="entry name" value="LacX"/>
</dbReference>
<dbReference type="GO" id="GO:0030246">
    <property type="term" value="F:carbohydrate binding"/>
    <property type="evidence" value="ECO:0007669"/>
    <property type="project" value="InterPro"/>
</dbReference>
<proteinExistence type="predicted"/>
<dbReference type="SUPFAM" id="SSF74650">
    <property type="entry name" value="Galactose mutarotase-like"/>
    <property type="match status" value="1"/>
</dbReference>